<proteinExistence type="predicted"/>
<dbReference type="VEuPathDB" id="TriTrypDB:BSAL_35265"/>
<name>A0A0S4JQ02_BODSA</name>
<dbReference type="AlphaFoldDB" id="A0A0S4JQ02"/>
<evidence type="ECO:0000313" key="1">
    <source>
        <dbReference type="EMBL" id="CUG92042.1"/>
    </source>
</evidence>
<dbReference type="OrthoDB" id="269709at2759"/>
<dbReference type="GO" id="GO:0005741">
    <property type="term" value="C:mitochondrial outer membrane"/>
    <property type="evidence" value="ECO:0007669"/>
    <property type="project" value="InterPro"/>
</dbReference>
<keyword evidence="2" id="KW-1185">Reference proteome</keyword>
<organism evidence="1 2">
    <name type="scientific">Bodo saltans</name>
    <name type="common">Flagellated protozoan</name>
    <dbReference type="NCBI Taxonomy" id="75058"/>
    <lineage>
        <taxon>Eukaryota</taxon>
        <taxon>Discoba</taxon>
        <taxon>Euglenozoa</taxon>
        <taxon>Kinetoplastea</taxon>
        <taxon>Metakinetoplastina</taxon>
        <taxon>Eubodonida</taxon>
        <taxon>Bodonidae</taxon>
        <taxon>Bodo</taxon>
    </lineage>
</organism>
<reference evidence="2" key="1">
    <citation type="submission" date="2015-09" db="EMBL/GenBank/DDBJ databases">
        <authorList>
            <consortium name="Pathogen Informatics"/>
        </authorList>
    </citation>
    <scope>NUCLEOTIDE SEQUENCE [LARGE SCALE GENOMIC DNA]</scope>
    <source>
        <strain evidence="2">Lake Konstanz</strain>
    </source>
</reference>
<dbReference type="Gene3D" id="2.40.160.10">
    <property type="entry name" value="Porin"/>
    <property type="match status" value="1"/>
</dbReference>
<dbReference type="Pfam" id="PF01459">
    <property type="entry name" value="Porin_3"/>
    <property type="match status" value="1"/>
</dbReference>
<protein>
    <submittedName>
        <fullName evidence="1">Voltage-gated anion channel, putative</fullName>
    </submittedName>
</protein>
<dbReference type="GO" id="GO:0055085">
    <property type="term" value="P:transmembrane transport"/>
    <property type="evidence" value="ECO:0007669"/>
    <property type="project" value="InterPro"/>
</dbReference>
<dbReference type="OMA" id="WTAACRY"/>
<dbReference type="Proteomes" id="UP000051952">
    <property type="component" value="Unassembled WGS sequence"/>
</dbReference>
<dbReference type="EMBL" id="CYKH01001996">
    <property type="protein sequence ID" value="CUG92042.1"/>
    <property type="molecule type" value="Genomic_DNA"/>
</dbReference>
<gene>
    <name evidence="1" type="ORF">BSAL_35265</name>
</gene>
<dbReference type="InterPro" id="IPR023614">
    <property type="entry name" value="Porin_dom_sf"/>
</dbReference>
<sequence length="259" mass="27564">MTYYKDFNKDVKDLLTKNYTDAGVWKVEGKKKGPKDQLFINVNGASSASVNIDAEFNPSTCGAKLKVNVDPALKWKLTASYEEKGHKVEVVTDKAFNYEVSYDGKVAGVAISEKLTTKSVETGVSYAVAKQVEVGGSAAFAFKDSSLKWALGVRYACGKYLANVQTTQLQKFVTGLSLPVNVAGKTATVAAQVECGQGAFAATVGTEVPCVLIAGNAFRLRVTDKLAWSAAYIAKLPNSIKAAVSIDANLKPGLNVTSE</sequence>
<dbReference type="InterPro" id="IPR027246">
    <property type="entry name" value="Porin_Euk/Tom40"/>
</dbReference>
<evidence type="ECO:0000313" key="2">
    <source>
        <dbReference type="Proteomes" id="UP000051952"/>
    </source>
</evidence>
<accession>A0A0S4JQ02</accession>